<feature type="transmembrane region" description="Helical" evidence="1">
    <location>
        <begin position="92"/>
        <end position="111"/>
    </location>
</feature>
<proteinExistence type="predicted"/>
<evidence type="ECO:0000313" key="2">
    <source>
        <dbReference type="EMBL" id="SVD08942.1"/>
    </source>
</evidence>
<gene>
    <name evidence="2" type="ORF">METZ01_LOCUS361796</name>
</gene>
<organism evidence="2">
    <name type="scientific">marine metagenome</name>
    <dbReference type="NCBI Taxonomy" id="408172"/>
    <lineage>
        <taxon>unclassified sequences</taxon>
        <taxon>metagenomes</taxon>
        <taxon>ecological metagenomes</taxon>
    </lineage>
</organism>
<sequence>MTKNPIIDALADPNQLEKLYEQDSKSFQSNLIEALDSRPEVPLLKFWKTRLEYSATKESRVSVKELSNVLLICLVAFLAVRIPVLMSVEAQWYYPRFAPIILFAGLIFYILKKNSLSKKVGISLAAGILTVVLPMLMLPNTYESSS</sequence>
<reference evidence="2" key="1">
    <citation type="submission" date="2018-05" db="EMBL/GenBank/DDBJ databases">
        <authorList>
            <person name="Lanie J.A."/>
            <person name="Ng W.-L."/>
            <person name="Kazmierczak K.M."/>
            <person name="Andrzejewski T.M."/>
            <person name="Davidsen T.M."/>
            <person name="Wayne K.J."/>
            <person name="Tettelin H."/>
            <person name="Glass J.I."/>
            <person name="Rusch D."/>
            <person name="Podicherti R."/>
            <person name="Tsui H.-C.T."/>
            <person name="Winkler M.E."/>
        </authorList>
    </citation>
    <scope>NUCLEOTIDE SEQUENCE</scope>
</reference>
<name>A0A382SH84_9ZZZZ</name>
<keyword evidence="1" id="KW-0472">Membrane</keyword>
<protein>
    <submittedName>
        <fullName evidence="2">Uncharacterized protein</fullName>
    </submittedName>
</protein>
<dbReference type="EMBL" id="UINC01128899">
    <property type="protein sequence ID" value="SVD08942.1"/>
    <property type="molecule type" value="Genomic_DNA"/>
</dbReference>
<evidence type="ECO:0000256" key="1">
    <source>
        <dbReference type="SAM" id="Phobius"/>
    </source>
</evidence>
<feature type="non-terminal residue" evidence="2">
    <location>
        <position position="146"/>
    </location>
</feature>
<dbReference type="AlphaFoldDB" id="A0A382SH84"/>
<feature type="transmembrane region" description="Helical" evidence="1">
    <location>
        <begin position="66"/>
        <end position="86"/>
    </location>
</feature>
<feature type="transmembrane region" description="Helical" evidence="1">
    <location>
        <begin position="120"/>
        <end position="138"/>
    </location>
</feature>
<accession>A0A382SH84</accession>
<keyword evidence="1" id="KW-1133">Transmembrane helix</keyword>
<keyword evidence="1" id="KW-0812">Transmembrane</keyword>